<dbReference type="Gene3D" id="1.20.1250.20">
    <property type="entry name" value="MFS general substrate transporter like domains"/>
    <property type="match status" value="1"/>
</dbReference>
<proteinExistence type="predicted"/>
<dbReference type="PANTHER" id="PTHR11360">
    <property type="entry name" value="MONOCARBOXYLATE TRANSPORTER"/>
    <property type="match status" value="1"/>
</dbReference>
<keyword evidence="1" id="KW-1133">Transmembrane helix</keyword>
<feature type="transmembrane region" description="Helical" evidence="1">
    <location>
        <begin position="20"/>
        <end position="44"/>
    </location>
</feature>
<keyword evidence="1" id="KW-0472">Membrane</keyword>
<evidence type="ECO:0000256" key="1">
    <source>
        <dbReference type="SAM" id="Phobius"/>
    </source>
</evidence>
<dbReference type="InterPro" id="IPR050327">
    <property type="entry name" value="Proton-linked_MCT"/>
</dbReference>
<dbReference type="SUPFAM" id="SSF103473">
    <property type="entry name" value="MFS general substrate transporter"/>
    <property type="match status" value="1"/>
</dbReference>
<dbReference type="PANTHER" id="PTHR11360:SF284">
    <property type="entry name" value="EG:103B4.3 PROTEIN-RELATED"/>
    <property type="match status" value="1"/>
</dbReference>
<accession>A0ABY7DAX2</accession>
<reference evidence="2" key="1">
    <citation type="submission" date="2022-11" db="EMBL/GenBank/DDBJ databases">
        <title>Centuries of genome instability and evolution in soft-shell clam transmissible cancer (bioRxiv).</title>
        <authorList>
            <person name="Hart S.F.M."/>
            <person name="Yonemitsu M.A."/>
            <person name="Giersch R.M."/>
            <person name="Beal B.F."/>
            <person name="Arriagada G."/>
            <person name="Davis B.W."/>
            <person name="Ostrander E.A."/>
            <person name="Goff S.P."/>
            <person name="Metzger M.J."/>
        </authorList>
    </citation>
    <scope>NUCLEOTIDE SEQUENCE</scope>
    <source>
        <strain evidence="2">MELC-2E11</strain>
        <tissue evidence="2">Siphon/mantle</tissue>
    </source>
</reference>
<evidence type="ECO:0000313" key="2">
    <source>
        <dbReference type="EMBL" id="WAQ93529.1"/>
    </source>
</evidence>
<feature type="non-terminal residue" evidence="2">
    <location>
        <position position="1"/>
    </location>
</feature>
<dbReference type="InterPro" id="IPR011701">
    <property type="entry name" value="MFS"/>
</dbReference>
<name>A0ABY7DAX2_MYAAR</name>
<feature type="transmembrane region" description="Helical" evidence="1">
    <location>
        <begin position="247"/>
        <end position="270"/>
    </location>
</feature>
<dbReference type="Pfam" id="PF07690">
    <property type="entry name" value="MFS_1"/>
    <property type="match status" value="1"/>
</dbReference>
<keyword evidence="1" id="KW-0812">Transmembrane</keyword>
<organism evidence="2 3">
    <name type="scientific">Mya arenaria</name>
    <name type="common">Soft-shell clam</name>
    <dbReference type="NCBI Taxonomy" id="6604"/>
    <lineage>
        <taxon>Eukaryota</taxon>
        <taxon>Metazoa</taxon>
        <taxon>Spiralia</taxon>
        <taxon>Lophotrochozoa</taxon>
        <taxon>Mollusca</taxon>
        <taxon>Bivalvia</taxon>
        <taxon>Autobranchia</taxon>
        <taxon>Heteroconchia</taxon>
        <taxon>Euheterodonta</taxon>
        <taxon>Imparidentia</taxon>
        <taxon>Neoheterodontei</taxon>
        <taxon>Myida</taxon>
        <taxon>Myoidea</taxon>
        <taxon>Myidae</taxon>
        <taxon>Mya</taxon>
    </lineage>
</organism>
<feature type="transmembrane region" description="Helical" evidence="1">
    <location>
        <begin position="222"/>
        <end position="241"/>
    </location>
</feature>
<evidence type="ECO:0000313" key="3">
    <source>
        <dbReference type="Proteomes" id="UP001164746"/>
    </source>
</evidence>
<feature type="transmembrane region" description="Helical" evidence="1">
    <location>
        <begin position="153"/>
        <end position="171"/>
    </location>
</feature>
<gene>
    <name evidence="2" type="ORF">MAR_006000</name>
</gene>
<sequence>MFTNFTETYLVLVQDMFYSFFKTFTSFAFVSTEFGLGLFNLASIVTDGHYFTTKRALAVGIASCGTGIGTFAVAPLSEYLISNYGWKGAMWIIAGILRPLERQKPRVQADSESDIENECKRKSKSNKKALYLKAKSVAFCIYIDFELLKSPTMLLLCAGSFICVLGVYIPFTYLPDHARDLLFTPQQGTMLIAIIGISNTVFRVLAGWVADRNWSNPNLTKAVILFIGGAGTVGVPWYPAYGIMAGYYTIYGICIAVYVTYHSIIISNLLGMEKLES</sequence>
<dbReference type="Proteomes" id="UP001164746">
    <property type="component" value="Chromosome 1"/>
</dbReference>
<protein>
    <submittedName>
        <fullName evidence="2">MT12B-like protein</fullName>
    </submittedName>
</protein>
<keyword evidence="3" id="KW-1185">Reference proteome</keyword>
<dbReference type="EMBL" id="CP111012">
    <property type="protein sequence ID" value="WAQ93529.1"/>
    <property type="molecule type" value="Genomic_DNA"/>
</dbReference>
<dbReference type="InterPro" id="IPR036259">
    <property type="entry name" value="MFS_trans_sf"/>
</dbReference>
<feature type="transmembrane region" description="Helical" evidence="1">
    <location>
        <begin position="191"/>
        <end position="210"/>
    </location>
</feature>